<comment type="caution">
    <text evidence="2">The sequence shown here is derived from an EMBL/GenBank/DDBJ whole genome shotgun (WGS) entry which is preliminary data.</text>
</comment>
<gene>
    <name evidence="2" type="ORF">C2S53_014036</name>
</gene>
<name>A0AAD4NYE6_PERFH</name>
<keyword evidence="1" id="KW-0812">Transmembrane</keyword>
<dbReference type="AlphaFoldDB" id="A0AAD4NYE6"/>
<evidence type="ECO:0000313" key="3">
    <source>
        <dbReference type="Proteomes" id="UP001190926"/>
    </source>
</evidence>
<keyword evidence="1" id="KW-1133">Transmembrane helix</keyword>
<evidence type="ECO:0000256" key="1">
    <source>
        <dbReference type="SAM" id="Phobius"/>
    </source>
</evidence>
<protein>
    <submittedName>
        <fullName evidence="2">Uncharacterized protein</fullName>
    </submittedName>
</protein>
<reference evidence="2 3" key="1">
    <citation type="journal article" date="2021" name="Nat. Commun.">
        <title>Incipient diploidization of the medicinal plant Perilla within 10,000 years.</title>
        <authorList>
            <person name="Zhang Y."/>
            <person name="Shen Q."/>
            <person name="Leng L."/>
            <person name="Zhang D."/>
            <person name="Chen S."/>
            <person name="Shi Y."/>
            <person name="Ning Z."/>
            <person name="Chen S."/>
        </authorList>
    </citation>
    <scope>NUCLEOTIDE SEQUENCE [LARGE SCALE GENOMIC DNA]</scope>
    <source>
        <strain evidence="3">cv. PC099</strain>
    </source>
</reference>
<accession>A0AAD4NYE6</accession>
<proteinExistence type="predicted"/>
<dbReference type="EMBL" id="SDAM02004199">
    <property type="protein sequence ID" value="KAH6820298.1"/>
    <property type="molecule type" value="Genomic_DNA"/>
</dbReference>
<feature type="transmembrane region" description="Helical" evidence="1">
    <location>
        <begin position="177"/>
        <end position="196"/>
    </location>
</feature>
<sequence length="199" mass="22095">MAFVKRMIQLGGKSGICTAKPSRRLSSNWSGYRADHGHMPPNAKLHTTVVVNTLDLVRRLEAKGIPSKEIASVMSEISNGSLKTTSQNPYFIDKLQKHANVLKLNLCILSLGLTFLAFSKLFLDDKMLHIKIEKLHERMNETSKDMAKIISRQGSGLDKAEPSDDEEDISSDNVHPAFPILLMSLVATFAAIVIRYTDT</sequence>
<organism evidence="2 3">
    <name type="scientific">Perilla frutescens var. hirtella</name>
    <name type="common">Perilla citriodora</name>
    <name type="synonym">Perilla setoyensis</name>
    <dbReference type="NCBI Taxonomy" id="608512"/>
    <lineage>
        <taxon>Eukaryota</taxon>
        <taxon>Viridiplantae</taxon>
        <taxon>Streptophyta</taxon>
        <taxon>Embryophyta</taxon>
        <taxon>Tracheophyta</taxon>
        <taxon>Spermatophyta</taxon>
        <taxon>Magnoliopsida</taxon>
        <taxon>eudicotyledons</taxon>
        <taxon>Gunneridae</taxon>
        <taxon>Pentapetalae</taxon>
        <taxon>asterids</taxon>
        <taxon>lamiids</taxon>
        <taxon>Lamiales</taxon>
        <taxon>Lamiaceae</taxon>
        <taxon>Nepetoideae</taxon>
        <taxon>Elsholtzieae</taxon>
        <taxon>Perilla</taxon>
    </lineage>
</organism>
<feature type="transmembrane region" description="Helical" evidence="1">
    <location>
        <begin position="104"/>
        <end position="123"/>
    </location>
</feature>
<keyword evidence="3" id="KW-1185">Reference proteome</keyword>
<keyword evidence="1" id="KW-0472">Membrane</keyword>
<evidence type="ECO:0000313" key="2">
    <source>
        <dbReference type="EMBL" id="KAH6820298.1"/>
    </source>
</evidence>
<dbReference type="Proteomes" id="UP001190926">
    <property type="component" value="Unassembled WGS sequence"/>
</dbReference>